<name>A0A5C3PQ72_9APHY</name>
<gene>
    <name evidence="2" type="ORF">K466DRAFT_314233</name>
</gene>
<evidence type="ECO:0000313" key="2">
    <source>
        <dbReference type="EMBL" id="TFK91551.1"/>
    </source>
</evidence>
<feature type="compositionally biased region" description="Polar residues" evidence="1">
    <location>
        <begin position="156"/>
        <end position="166"/>
    </location>
</feature>
<accession>A0A5C3PQ72</accession>
<dbReference type="InParanoid" id="A0A5C3PQ72"/>
<dbReference type="AlphaFoldDB" id="A0A5C3PQ72"/>
<proteinExistence type="predicted"/>
<feature type="region of interest" description="Disordered" evidence="1">
    <location>
        <begin position="16"/>
        <end position="41"/>
    </location>
</feature>
<reference evidence="2 3" key="1">
    <citation type="journal article" date="2019" name="Nat. Ecol. Evol.">
        <title>Megaphylogeny resolves global patterns of mushroom evolution.</title>
        <authorList>
            <person name="Varga T."/>
            <person name="Krizsan K."/>
            <person name="Foldi C."/>
            <person name="Dima B."/>
            <person name="Sanchez-Garcia M."/>
            <person name="Sanchez-Ramirez S."/>
            <person name="Szollosi G.J."/>
            <person name="Szarkandi J.G."/>
            <person name="Papp V."/>
            <person name="Albert L."/>
            <person name="Andreopoulos W."/>
            <person name="Angelini C."/>
            <person name="Antonin V."/>
            <person name="Barry K.W."/>
            <person name="Bougher N.L."/>
            <person name="Buchanan P."/>
            <person name="Buyck B."/>
            <person name="Bense V."/>
            <person name="Catcheside P."/>
            <person name="Chovatia M."/>
            <person name="Cooper J."/>
            <person name="Damon W."/>
            <person name="Desjardin D."/>
            <person name="Finy P."/>
            <person name="Geml J."/>
            <person name="Haridas S."/>
            <person name="Hughes K."/>
            <person name="Justo A."/>
            <person name="Karasinski D."/>
            <person name="Kautmanova I."/>
            <person name="Kiss B."/>
            <person name="Kocsube S."/>
            <person name="Kotiranta H."/>
            <person name="LaButti K.M."/>
            <person name="Lechner B.E."/>
            <person name="Liimatainen K."/>
            <person name="Lipzen A."/>
            <person name="Lukacs Z."/>
            <person name="Mihaltcheva S."/>
            <person name="Morgado L.N."/>
            <person name="Niskanen T."/>
            <person name="Noordeloos M.E."/>
            <person name="Ohm R.A."/>
            <person name="Ortiz-Santana B."/>
            <person name="Ovrebo C."/>
            <person name="Racz N."/>
            <person name="Riley R."/>
            <person name="Savchenko A."/>
            <person name="Shiryaev A."/>
            <person name="Soop K."/>
            <person name="Spirin V."/>
            <person name="Szebenyi C."/>
            <person name="Tomsovsky M."/>
            <person name="Tulloss R.E."/>
            <person name="Uehling J."/>
            <person name="Grigoriev I.V."/>
            <person name="Vagvolgyi C."/>
            <person name="Papp T."/>
            <person name="Martin F.M."/>
            <person name="Miettinen O."/>
            <person name="Hibbett D.S."/>
            <person name="Nagy L.G."/>
        </authorList>
    </citation>
    <scope>NUCLEOTIDE SEQUENCE [LARGE SCALE GENOMIC DNA]</scope>
    <source>
        <strain evidence="2 3">HHB13444</strain>
    </source>
</reference>
<keyword evidence="3" id="KW-1185">Reference proteome</keyword>
<evidence type="ECO:0000313" key="3">
    <source>
        <dbReference type="Proteomes" id="UP000308197"/>
    </source>
</evidence>
<feature type="region of interest" description="Disordered" evidence="1">
    <location>
        <begin position="131"/>
        <end position="184"/>
    </location>
</feature>
<protein>
    <submittedName>
        <fullName evidence="2">Uncharacterized protein</fullName>
    </submittedName>
</protein>
<organism evidence="2 3">
    <name type="scientific">Polyporus arcularius HHB13444</name>
    <dbReference type="NCBI Taxonomy" id="1314778"/>
    <lineage>
        <taxon>Eukaryota</taxon>
        <taxon>Fungi</taxon>
        <taxon>Dikarya</taxon>
        <taxon>Basidiomycota</taxon>
        <taxon>Agaricomycotina</taxon>
        <taxon>Agaricomycetes</taxon>
        <taxon>Polyporales</taxon>
        <taxon>Polyporaceae</taxon>
        <taxon>Polyporus</taxon>
    </lineage>
</organism>
<dbReference type="EMBL" id="ML211018">
    <property type="protein sequence ID" value="TFK91551.1"/>
    <property type="molecule type" value="Genomic_DNA"/>
</dbReference>
<sequence length="207" mass="23884">MCRSFSESELHTHRPRCTDIFDPSYNSRRSQEGPRPPLTPFPGRIHSTYRHARQYLHLLVPHRLEVLSQPVQLAVIDSHIVRRLHDEVRVSEYPAGRGRKPLAQGIIAEPVDETKSLERWGEQRRVARFGGEQVYSRQGSMRTRPFPHNDQGATPADTSSTRSQPTPLGCPADNSWRRGASRSTPDLRRRFPTCCRRRRPGECCRWL</sequence>
<evidence type="ECO:0000256" key="1">
    <source>
        <dbReference type="SAM" id="MobiDB-lite"/>
    </source>
</evidence>
<dbReference type="Proteomes" id="UP000308197">
    <property type="component" value="Unassembled WGS sequence"/>
</dbReference>